<organism evidence="2 3">
    <name type="scientific">Cichlidogyrus casuarinus</name>
    <dbReference type="NCBI Taxonomy" id="1844966"/>
    <lineage>
        <taxon>Eukaryota</taxon>
        <taxon>Metazoa</taxon>
        <taxon>Spiralia</taxon>
        <taxon>Lophotrochozoa</taxon>
        <taxon>Platyhelminthes</taxon>
        <taxon>Monogenea</taxon>
        <taxon>Monopisthocotylea</taxon>
        <taxon>Dactylogyridea</taxon>
        <taxon>Ancyrocephalidae</taxon>
        <taxon>Cichlidogyrus</taxon>
    </lineage>
</organism>
<dbReference type="EMBL" id="JBJKFK010000523">
    <property type="protein sequence ID" value="KAL3316541.1"/>
    <property type="molecule type" value="Genomic_DNA"/>
</dbReference>
<protein>
    <submittedName>
        <fullName evidence="2">Uncharacterized protein</fullName>
    </submittedName>
</protein>
<sequence>MFDGPFEAIREIDKLKQEIGRLNVQCYGYKETLKRYARDRENELAKFDEMAGKVAKIPLMQREFENKMSILELKIQDCKVVVKSFKDKNITLKKELDSLRHSNISKMTDANELIGEINLLREQLEAKSRNIRCLEDQNIERDVIAASQTNKLENQVYSLNRDLFEMRTKLRERDSKLEEAEEEIGKCHQIIRDYEETITLRKELESGDKVDGPVQDLKQQIRGFVSKLNKTLIDNSFREQSLQTSCEIPVAKTIPEDRALDLKVAASLLTNLVNDLNDEVHPLSASQKELSVLLDQEKDDADDSLIGLLRSIPKTPKPVHRRNLYKKKPSHQNLNTTISIPSHLKSLRNQLNQLVATEEEQHSVCQEASMIGDLTMNIQQKSDQSRQMLQTVKELETLFEKRSPSVVAFAAEPTELTCTISKGFTSPTMSDMDEQASVVYEENFDNIPISHSTALCANNSAQFDGKLPANSLEDQLGRLRSELQQLTTESASLQNANLQQQNLLAHTHTAAGLKYPQFANLIGNENTYEQECG</sequence>
<evidence type="ECO:0000256" key="1">
    <source>
        <dbReference type="SAM" id="Coils"/>
    </source>
</evidence>
<reference evidence="2 3" key="1">
    <citation type="submission" date="2024-11" db="EMBL/GenBank/DDBJ databases">
        <title>Adaptive evolution of stress response genes in parasites aligns with host niche diversity.</title>
        <authorList>
            <person name="Hahn C."/>
            <person name="Resl P."/>
        </authorList>
    </citation>
    <scope>NUCLEOTIDE SEQUENCE [LARGE SCALE GENOMIC DNA]</scope>
    <source>
        <strain evidence="2">EGGRZ-B1_66</strain>
        <tissue evidence="2">Body</tissue>
    </source>
</reference>
<keyword evidence="1" id="KW-0175">Coiled coil</keyword>
<accession>A0ABD2QCR3</accession>
<comment type="caution">
    <text evidence="2">The sequence shown here is derived from an EMBL/GenBank/DDBJ whole genome shotgun (WGS) entry which is preliminary data.</text>
</comment>
<dbReference type="AlphaFoldDB" id="A0ABD2QCR3"/>
<keyword evidence="3" id="KW-1185">Reference proteome</keyword>
<evidence type="ECO:0000313" key="2">
    <source>
        <dbReference type="EMBL" id="KAL3316541.1"/>
    </source>
</evidence>
<feature type="coiled-coil region" evidence="1">
    <location>
        <begin position="469"/>
        <end position="503"/>
    </location>
</feature>
<dbReference type="Proteomes" id="UP001626550">
    <property type="component" value="Unassembled WGS sequence"/>
</dbReference>
<proteinExistence type="predicted"/>
<evidence type="ECO:0000313" key="3">
    <source>
        <dbReference type="Proteomes" id="UP001626550"/>
    </source>
</evidence>
<name>A0ABD2QCR3_9PLAT</name>
<gene>
    <name evidence="2" type="ORF">Ciccas_004821</name>
</gene>
<feature type="coiled-coil region" evidence="1">
    <location>
        <begin position="163"/>
        <end position="197"/>
    </location>
</feature>
<feature type="coiled-coil region" evidence="1">
    <location>
        <begin position="107"/>
        <end position="137"/>
    </location>
</feature>